<proteinExistence type="predicted"/>
<evidence type="ECO:0000313" key="2">
    <source>
        <dbReference type="Proteomes" id="UP000529310"/>
    </source>
</evidence>
<comment type="caution">
    <text evidence="1">The sequence shown here is derived from an EMBL/GenBank/DDBJ whole genome shotgun (WGS) entry which is preliminary data.</text>
</comment>
<dbReference type="EMBL" id="JACHWQ010000001">
    <property type="protein sequence ID" value="MBB2974478.1"/>
    <property type="molecule type" value="Genomic_DNA"/>
</dbReference>
<reference evidence="1 2" key="1">
    <citation type="submission" date="2020-08" db="EMBL/GenBank/DDBJ databases">
        <title>Sequencing the genomes of 1000 actinobacteria strains.</title>
        <authorList>
            <person name="Klenk H.-P."/>
        </authorList>
    </citation>
    <scope>NUCLEOTIDE SEQUENCE [LARGE SCALE GENOMIC DNA]</scope>
    <source>
        <strain evidence="1 2">DSM 27099</strain>
    </source>
</reference>
<evidence type="ECO:0000313" key="1">
    <source>
        <dbReference type="EMBL" id="MBB2974478.1"/>
    </source>
</evidence>
<name>A0A7W4V1N4_9MICO</name>
<protein>
    <submittedName>
        <fullName evidence="1">Uncharacterized protein</fullName>
    </submittedName>
</protein>
<dbReference type="RefSeq" id="WP_165142931.1">
    <property type="nucleotide sequence ID" value="NZ_CP049255.1"/>
</dbReference>
<organism evidence="1 2">
    <name type="scientific">Microbacterium endophyticum</name>
    <dbReference type="NCBI Taxonomy" id="1526412"/>
    <lineage>
        <taxon>Bacteria</taxon>
        <taxon>Bacillati</taxon>
        <taxon>Actinomycetota</taxon>
        <taxon>Actinomycetes</taxon>
        <taxon>Micrococcales</taxon>
        <taxon>Microbacteriaceae</taxon>
        <taxon>Microbacterium</taxon>
    </lineage>
</organism>
<gene>
    <name evidence="1" type="ORF">FHX49_000019</name>
</gene>
<dbReference type="Proteomes" id="UP000529310">
    <property type="component" value="Unassembled WGS sequence"/>
</dbReference>
<sequence>MGAMQAVVHDVRDALSIHFDGFSLERANEVAREVEIIPNPRSLPPSVIAREVPGGFAPQLTPPEIIRLADWATGQGWRINRFQLVDRRMSLLPEPEQSEVSSELVEAIRDGGSYRMQIALQDHYPGVFINGVQLILYPRITIDIRHRGVLFSNDPEELNTFLRAAWKALRLS</sequence>
<accession>A0A7W4V1N4</accession>
<keyword evidence="2" id="KW-1185">Reference proteome</keyword>
<dbReference type="AlphaFoldDB" id="A0A7W4V1N4"/>